<evidence type="ECO:0000313" key="1">
    <source>
        <dbReference type="EMBL" id="CAK7931135.1"/>
    </source>
</evidence>
<evidence type="ECO:0000313" key="2">
    <source>
        <dbReference type="Proteomes" id="UP001162060"/>
    </source>
</evidence>
<dbReference type="EMBL" id="CAKLBY020000172">
    <property type="protein sequence ID" value="CAK7931135.1"/>
    <property type="molecule type" value="Genomic_DNA"/>
</dbReference>
<gene>
    <name evidence="1" type="ORF">PM001_LOCUS16285</name>
</gene>
<dbReference type="Proteomes" id="UP001162060">
    <property type="component" value="Unassembled WGS sequence"/>
</dbReference>
<accession>A0AAV1U960</accession>
<dbReference type="AlphaFoldDB" id="A0AAV1U960"/>
<proteinExistence type="predicted"/>
<comment type="caution">
    <text evidence="1">The sequence shown here is derived from an EMBL/GenBank/DDBJ whole genome shotgun (WGS) entry which is preliminary data.</text>
</comment>
<reference evidence="1" key="1">
    <citation type="submission" date="2024-01" db="EMBL/GenBank/DDBJ databases">
        <authorList>
            <person name="Webb A."/>
        </authorList>
    </citation>
    <scope>NUCLEOTIDE SEQUENCE</scope>
    <source>
        <strain evidence="1">Pm1</strain>
    </source>
</reference>
<sequence length="252" mass="28720">MMTSSLVPTTSSRRQQTDEPLTWDDAYTRHVTLVLSSILFERKDFCHVFSTEEVALATRFLGDFQPLEQQLYARLLQRQGGWIKTTSLFRYFIPYNEIEFKRDELLDKTQSGREQLVQSVNNTDVQRVVRVMLDAGFVEAFPVTSTASRLPHMATVADHDRFNNDKLKQEQERATLDTVLTAVARCASTLELSILFKKMTGSKKHGTKVDLMAAVRNVAKTQKRINGSRLPVAQFMQQYLARVVPSRGKTIG</sequence>
<name>A0AAV1U960_9STRA</name>
<organism evidence="1 2">
    <name type="scientific">Peronospora matthiolae</name>
    <dbReference type="NCBI Taxonomy" id="2874970"/>
    <lineage>
        <taxon>Eukaryota</taxon>
        <taxon>Sar</taxon>
        <taxon>Stramenopiles</taxon>
        <taxon>Oomycota</taxon>
        <taxon>Peronosporomycetes</taxon>
        <taxon>Peronosporales</taxon>
        <taxon>Peronosporaceae</taxon>
        <taxon>Peronospora</taxon>
    </lineage>
</organism>
<protein>
    <submittedName>
        <fullName evidence="1">Uncharacterized protein</fullName>
    </submittedName>
</protein>